<accession>A0AAV6GVJ2</accession>
<comment type="caution">
    <text evidence="1">The sequence shown here is derived from an EMBL/GenBank/DDBJ whole genome shotgun (WGS) entry which is preliminary data.</text>
</comment>
<gene>
    <name evidence="1" type="ORF">AALO_G00090920</name>
</gene>
<dbReference type="Proteomes" id="UP000823561">
    <property type="component" value="Chromosome 7"/>
</dbReference>
<dbReference type="PANTHER" id="PTHR14241:SF1">
    <property type="entry name" value="INTERFERON-INDUCED PROTEIN 44-RELATED"/>
    <property type="match status" value="1"/>
</dbReference>
<dbReference type="GO" id="GO:0006955">
    <property type="term" value="P:immune response"/>
    <property type="evidence" value="ECO:0007669"/>
    <property type="project" value="TreeGrafter"/>
</dbReference>
<proteinExistence type="predicted"/>
<keyword evidence="2" id="KW-1185">Reference proteome</keyword>
<dbReference type="PANTHER" id="PTHR14241">
    <property type="entry name" value="INTERFERON-INDUCED PROTEIN 44"/>
    <property type="match status" value="1"/>
</dbReference>
<evidence type="ECO:0008006" key="3">
    <source>
        <dbReference type="Google" id="ProtNLM"/>
    </source>
</evidence>
<reference evidence="1" key="1">
    <citation type="submission" date="2020-10" db="EMBL/GenBank/DDBJ databases">
        <title>Chromosome-scale genome assembly of the Allis shad, Alosa alosa.</title>
        <authorList>
            <person name="Margot Z."/>
            <person name="Christophe K."/>
            <person name="Cabau C."/>
            <person name="Louis A."/>
            <person name="Berthelot C."/>
            <person name="Parey E."/>
            <person name="Roest Crollius H."/>
            <person name="Montfort J."/>
            <person name="Robinson-Rechavi M."/>
            <person name="Bucao C."/>
            <person name="Bouchez O."/>
            <person name="Gislard M."/>
            <person name="Lluch J."/>
            <person name="Milhes M."/>
            <person name="Lampietro C."/>
            <person name="Lopez Roques C."/>
            <person name="Donnadieu C."/>
            <person name="Braasch I."/>
            <person name="Desvignes T."/>
            <person name="Postlethwait J."/>
            <person name="Bobe J."/>
            <person name="Guiguen Y."/>
        </authorList>
    </citation>
    <scope>NUCLEOTIDE SEQUENCE</scope>
    <source>
        <strain evidence="1">M-15738</strain>
        <tissue evidence="1">Blood</tissue>
    </source>
</reference>
<evidence type="ECO:0000313" key="2">
    <source>
        <dbReference type="Proteomes" id="UP000823561"/>
    </source>
</evidence>
<sequence>MGQERGDSNGVQTDDLIKILEGHIKEGYKFNSAKSCQQEEKEYNKDPSLSDRIHCLVTVIPASSVLWCADNKNVSGNVMQEKDEAFINKIKDVRACASTMDIPQVVILSKVDEACREVNKDIKMIYRSRMIREKIKYCSGNTGVPLNYIFPVKNYHEEIDLNEDMDVLLLSALKHILTFANDYVAEMKERKSLKSSLKKSLSAITS</sequence>
<evidence type="ECO:0000313" key="1">
    <source>
        <dbReference type="EMBL" id="KAG5277745.1"/>
    </source>
</evidence>
<dbReference type="AlphaFoldDB" id="A0AAV6GVJ2"/>
<protein>
    <recommendedName>
        <fullName evidence="3">Interferon-induced protein 44-like</fullName>
    </recommendedName>
</protein>
<name>A0AAV6GVJ2_9TELE</name>
<dbReference type="EMBL" id="JADWDJ010000007">
    <property type="protein sequence ID" value="KAG5277745.1"/>
    <property type="molecule type" value="Genomic_DNA"/>
</dbReference>
<organism evidence="1 2">
    <name type="scientific">Alosa alosa</name>
    <name type="common">allis shad</name>
    <dbReference type="NCBI Taxonomy" id="278164"/>
    <lineage>
        <taxon>Eukaryota</taxon>
        <taxon>Metazoa</taxon>
        <taxon>Chordata</taxon>
        <taxon>Craniata</taxon>
        <taxon>Vertebrata</taxon>
        <taxon>Euteleostomi</taxon>
        <taxon>Actinopterygii</taxon>
        <taxon>Neopterygii</taxon>
        <taxon>Teleostei</taxon>
        <taxon>Clupei</taxon>
        <taxon>Clupeiformes</taxon>
        <taxon>Clupeoidei</taxon>
        <taxon>Clupeidae</taxon>
        <taxon>Alosa</taxon>
    </lineage>
</organism>